<sequence length="83" mass="9579">MCYICEARGTVGPNYKAAQKEIAAARRAWGKQRRIRDDGLRNFLPSWGDGKDWTKPAPASKRLWTLAELKEYGEAWRREHSNS</sequence>
<gene>
    <name evidence="1" type="ORF">LCGC14_2011300</name>
</gene>
<accession>A0A0F9HXJ0</accession>
<dbReference type="AlphaFoldDB" id="A0A0F9HXJ0"/>
<evidence type="ECO:0000313" key="1">
    <source>
        <dbReference type="EMBL" id="KKL79782.1"/>
    </source>
</evidence>
<name>A0A0F9HXJ0_9ZZZZ</name>
<protein>
    <submittedName>
        <fullName evidence="1">Uncharacterized protein</fullName>
    </submittedName>
</protein>
<reference evidence="1" key="1">
    <citation type="journal article" date="2015" name="Nature">
        <title>Complex archaea that bridge the gap between prokaryotes and eukaryotes.</title>
        <authorList>
            <person name="Spang A."/>
            <person name="Saw J.H."/>
            <person name="Jorgensen S.L."/>
            <person name="Zaremba-Niedzwiedzka K."/>
            <person name="Martijn J."/>
            <person name="Lind A.E."/>
            <person name="van Eijk R."/>
            <person name="Schleper C."/>
            <person name="Guy L."/>
            <person name="Ettema T.J."/>
        </authorList>
    </citation>
    <scope>NUCLEOTIDE SEQUENCE</scope>
</reference>
<proteinExistence type="predicted"/>
<dbReference type="EMBL" id="LAZR01023065">
    <property type="protein sequence ID" value="KKL79782.1"/>
    <property type="molecule type" value="Genomic_DNA"/>
</dbReference>
<organism evidence="1">
    <name type="scientific">marine sediment metagenome</name>
    <dbReference type="NCBI Taxonomy" id="412755"/>
    <lineage>
        <taxon>unclassified sequences</taxon>
        <taxon>metagenomes</taxon>
        <taxon>ecological metagenomes</taxon>
    </lineage>
</organism>
<comment type="caution">
    <text evidence="1">The sequence shown here is derived from an EMBL/GenBank/DDBJ whole genome shotgun (WGS) entry which is preliminary data.</text>
</comment>